<name>A0A1H7ID45_RUMAL</name>
<feature type="transmembrane region" description="Helical" evidence="1">
    <location>
        <begin position="413"/>
        <end position="432"/>
    </location>
</feature>
<dbReference type="OrthoDB" id="2024038at2"/>
<feature type="transmembrane region" description="Helical" evidence="1">
    <location>
        <begin position="359"/>
        <end position="383"/>
    </location>
</feature>
<gene>
    <name evidence="2" type="ORF">SAMN05216469_103304</name>
</gene>
<evidence type="ECO:0000313" key="2">
    <source>
        <dbReference type="EMBL" id="SEK59450.1"/>
    </source>
</evidence>
<feature type="transmembrane region" description="Helical" evidence="1">
    <location>
        <begin position="26"/>
        <end position="45"/>
    </location>
</feature>
<dbReference type="Pfam" id="PF12679">
    <property type="entry name" value="ABC2_membrane_2"/>
    <property type="match status" value="1"/>
</dbReference>
<evidence type="ECO:0000256" key="1">
    <source>
        <dbReference type="SAM" id="Phobius"/>
    </source>
</evidence>
<sequence>MDRLGKFFELVKNEYIKIYKKKSTRILLVIFLAVCLCFAPMAKFINNIGMKEFGAEAFDETAHRTEVFKNKKREIENSPDMPLREEKLALLEAVDADSDWEFTAYRNGMYDDANKQDIQTYTLLCKTDDWRGFCSYKSKKIDCSAGDKWAYKYKLEHDIGYGEEFEEKNALIFKIGNAMDGDVEGTDSAEESIAKYRYQLEHELYDETSKKDVSLLEANYSEKFGFWDVMIKIPYVESFIGIIMLMIAGGIVASEFSQGTIKFLLISPAKRGEILMAKYVTVISMGFLLMLLMFIVNIPMVGLFFGFDGISAPYLSLKEGEVVAQNTFIYLIKNFMLKSVQVMITTSLAFMISSLLRSTALAIVTGFIVNSIGPSVVMIMATFKMDWGRYLIFANTDLLTIHKGGASFPQQTVGAAIIVVVAHLAVFLLTAWDGFTRRSV</sequence>
<accession>A0A1H7ID45</accession>
<dbReference type="Proteomes" id="UP000186015">
    <property type="component" value="Unassembled WGS sequence"/>
</dbReference>
<protein>
    <submittedName>
        <fullName evidence="2">ABC-2 type transport system permease protein</fullName>
    </submittedName>
</protein>
<reference evidence="2 3" key="1">
    <citation type="submission" date="2016-10" db="EMBL/GenBank/DDBJ databases">
        <authorList>
            <person name="de Groot N.N."/>
        </authorList>
    </citation>
    <scope>NUCLEOTIDE SEQUENCE [LARGE SCALE GENOMIC DNA]</scope>
    <source>
        <strain evidence="2 3">KH2T6</strain>
    </source>
</reference>
<proteinExistence type="predicted"/>
<dbReference type="PANTHER" id="PTHR37305:SF1">
    <property type="entry name" value="MEMBRANE PROTEIN"/>
    <property type="match status" value="1"/>
</dbReference>
<dbReference type="GO" id="GO:0140359">
    <property type="term" value="F:ABC-type transporter activity"/>
    <property type="evidence" value="ECO:0007669"/>
    <property type="project" value="InterPro"/>
</dbReference>
<keyword evidence="1" id="KW-0472">Membrane</keyword>
<dbReference type="EMBL" id="FOAT01000003">
    <property type="protein sequence ID" value="SEK59450.1"/>
    <property type="molecule type" value="Genomic_DNA"/>
</dbReference>
<feature type="transmembrane region" description="Helical" evidence="1">
    <location>
        <begin position="239"/>
        <end position="258"/>
    </location>
</feature>
<dbReference type="GO" id="GO:0005886">
    <property type="term" value="C:plasma membrane"/>
    <property type="evidence" value="ECO:0007669"/>
    <property type="project" value="UniProtKB-SubCell"/>
</dbReference>
<keyword evidence="1" id="KW-0812">Transmembrane</keyword>
<organism evidence="2 3">
    <name type="scientific">Ruminococcus albus</name>
    <dbReference type="NCBI Taxonomy" id="1264"/>
    <lineage>
        <taxon>Bacteria</taxon>
        <taxon>Bacillati</taxon>
        <taxon>Bacillota</taxon>
        <taxon>Clostridia</taxon>
        <taxon>Eubacteriales</taxon>
        <taxon>Oscillospiraceae</taxon>
        <taxon>Ruminococcus</taxon>
    </lineage>
</organism>
<keyword evidence="1" id="KW-1133">Transmembrane helix</keyword>
<dbReference type="PANTHER" id="PTHR37305">
    <property type="entry name" value="INTEGRAL MEMBRANE PROTEIN-RELATED"/>
    <property type="match status" value="1"/>
</dbReference>
<feature type="transmembrane region" description="Helical" evidence="1">
    <location>
        <begin position="327"/>
        <end position="352"/>
    </location>
</feature>
<evidence type="ECO:0000313" key="3">
    <source>
        <dbReference type="Proteomes" id="UP000186015"/>
    </source>
</evidence>
<feature type="transmembrane region" description="Helical" evidence="1">
    <location>
        <begin position="279"/>
        <end position="307"/>
    </location>
</feature>
<dbReference type="AlphaFoldDB" id="A0A1H7ID45"/>